<dbReference type="EMBL" id="JAUQSY010000003">
    <property type="protein sequence ID" value="MDO7874139.1"/>
    <property type="molecule type" value="Genomic_DNA"/>
</dbReference>
<comment type="caution">
    <text evidence="1">The sequence shown here is derived from an EMBL/GenBank/DDBJ whole genome shotgun (WGS) entry which is preliminary data.</text>
</comment>
<gene>
    <name evidence="1" type="ORF">Q5H93_05295</name>
</gene>
<dbReference type="RefSeq" id="WP_305005455.1">
    <property type="nucleotide sequence ID" value="NZ_JAUQSY010000003.1"/>
</dbReference>
<dbReference type="Gene3D" id="2.80.10.50">
    <property type="match status" value="5"/>
</dbReference>
<keyword evidence="2" id="KW-1185">Reference proteome</keyword>
<dbReference type="SUPFAM" id="SSF63829">
    <property type="entry name" value="Calcium-dependent phosphotriesterase"/>
    <property type="match status" value="2"/>
</dbReference>
<dbReference type="InterPro" id="IPR026444">
    <property type="entry name" value="Secre_tail"/>
</dbReference>
<accession>A0ABT9B790</accession>
<evidence type="ECO:0000313" key="2">
    <source>
        <dbReference type="Proteomes" id="UP001176429"/>
    </source>
</evidence>
<proteinExistence type="predicted"/>
<name>A0ABT9B790_9BACT</name>
<dbReference type="NCBIfam" id="TIGR02608">
    <property type="entry name" value="delta_60_rpt"/>
    <property type="match status" value="6"/>
</dbReference>
<organism evidence="1 2">
    <name type="scientific">Hymenobacter aranciens</name>
    <dbReference type="NCBI Taxonomy" id="3063996"/>
    <lineage>
        <taxon>Bacteria</taxon>
        <taxon>Pseudomonadati</taxon>
        <taxon>Bacteroidota</taxon>
        <taxon>Cytophagia</taxon>
        <taxon>Cytophagales</taxon>
        <taxon>Hymenobacteraceae</taxon>
        <taxon>Hymenobacter</taxon>
    </lineage>
</organism>
<sequence>MAVQPDGKVLVGGSLTTYNGVPVAPVVRLNANGTLDTSFQLTAADMAQGGTSPSIEVIVVQPDGKLVIGGSFSQLRGITVNNLARLHADGSTDASFNTGTGCNGPVRAVARQTNGMLLVGGQFTQFNATTTGSVVRLTASGAADPLFQPGTLSTGGIVMHLRVSPLDSILVVGRFTRYGGLVRGGIVRLSSSGIPDFNFGPGPGTAETVYDIIELPGSTYLAGGAFTSLHGVPRTGLARLNGSGGLDASYHPVYAKRGYFGTIVPQANGQLLAEADFDKLNGTPIAAGSVVRLNADGSLHSAIGISSSGSRYPQPDGSIMVLESYSSPQGLLQRHLPTGTLDPSFTPTVLITGFLTAPLSSQLLPAPNGRWLISGYFTEAGGLPRPGLARVLPSGAVDPSFVPATPWAGGSSYFIEMVAVQPDGKLLLRWSSNTSGFLARLNADGSLDTGFGTNGLITQPAAMWLTLLPSGQLLVSGSFTSFQGVAAPNGLVRLQANGTPDPSFTAALNGTITLQPDGRLLVTQLHPTLRLYQIKRLNADGSLDTSFATITTQAGYFAGTGVLSITVQPTDGKLLLAGSFVTVNGQQRVSLARLTNTLLAAQPALPAAPALDVYPNPAHHRAILRLPAAPAARPARLFDALGRPVRAFAVPAHAAETTVDLAGLPAGVYVLRCGAVSRRLVVE</sequence>
<dbReference type="NCBIfam" id="TIGR04183">
    <property type="entry name" value="Por_Secre_tail"/>
    <property type="match status" value="1"/>
</dbReference>
<reference evidence="1" key="1">
    <citation type="submission" date="2023-07" db="EMBL/GenBank/DDBJ databases">
        <authorList>
            <person name="Kim M.K."/>
        </authorList>
    </citation>
    <scope>NUCLEOTIDE SEQUENCE</scope>
    <source>
        <strain evidence="1">ASUV-10-1</strain>
    </source>
</reference>
<dbReference type="InterPro" id="IPR013431">
    <property type="entry name" value="Delta_60_rpt"/>
</dbReference>
<dbReference type="Pfam" id="PF17164">
    <property type="entry name" value="DUF5122"/>
    <property type="match status" value="10"/>
</dbReference>
<protein>
    <submittedName>
        <fullName evidence="1">T9SS type A sorting domain-containing protein</fullName>
    </submittedName>
</protein>
<evidence type="ECO:0000313" key="1">
    <source>
        <dbReference type="EMBL" id="MDO7874139.1"/>
    </source>
</evidence>
<dbReference type="Proteomes" id="UP001176429">
    <property type="component" value="Unassembled WGS sequence"/>
</dbReference>